<keyword evidence="2" id="KW-0472">Membrane</keyword>
<comment type="caution">
    <text evidence="3">The sequence shown here is derived from an EMBL/GenBank/DDBJ whole genome shotgun (WGS) entry which is preliminary data.</text>
</comment>
<dbReference type="PANTHER" id="PTHR13281">
    <property type="entry name" value="TRANSMEMBRANE PROTEIN 70, MITOCHONDRIAL"/>
    <property type="match status" value="1"/>
</dbReference>
<dbReference type="AlphaFoldDB" id="A0AAV2HL07"/>
<evidence type="ECO:0000313" key="4">
    <source>
        <dbReference type="Proteomes" id="UP001497497"/>
    </source>
</evidence>
<name>A0AAV2HL07_LYMST</name>
<dbReference type="InterPro" id="IPR045325">
    <property type="entry name" value="TMEM70/TMEM186/TMEM223"/>
</dbReference>
<feature type="transmembrane region" description="Helical" evidence="2">
    <location>
        <begin position="136"/>
        <end position="158"/>
    </location>
</feature>
<accession>A0AAV2HL07</accession>
<dbReference type="PANTHER" id="PTHR13281:SF0">
    <property type="entry name" value="TRANSMEMBRANE PROTEIN 70, MITOCHONDRIAL"/>
    <property type="match status" value="1"/>
</dbReference>
<evidence type="ECO:0008006" key="5">
    <source>
        <dbReference type="Google" id="ProtNLM"/>
    </source>
</evidence>
<reference evidence="3 4" key="1">
    <citation type="submission" date="2024-04" db="EMBL/GenBank/DDBJ databases">
        <authorList>
            <consortium name="Genoscope - CEA"/>
            <person name="William W."/>
        </authorList>
    </citation>
    <scope>NUCLEOTIDE SEQUENCE [LARGE SCALE GENOMIC DNA]</scope>
</reference>
<sequence length="245" mass="27994">MAFLTSLLNKSLQRTQSFKVGLQSLSRVLCSPSASMCSLTCKKSFLTFEHPLKVSQFITDNRTHSSTNRGLTNNLIRHRKFSSHNENKTHGDLVYQGRVGNMFRALKIFSLSTSVIGLSLQPYIMITYQDMPLKAAIPFFAVINMFVFVNPILIHFIAKKYVMELYFNQENKVFTAVLLTFFARKEIFTFTANDVTVPDVPNMFAMLIAKGRPIFVLENDFTDMEVYKHLMGFDKPLDLSSITKD</sequence>
<dbReference type="InterPro" id="IPR009724">
    <property type="entry name" value="TMEM70"/>
</dbReference>
<dbReference type="EMBL" id="CAXITT010000180">
    <property type="protein sequence ID" value="CAL1534720.1"/>
    <property type="molecule type" value="Genomic_DNA"/>
</dbReference>
<dbReference type="Pfam" id="PF06979">
    <property type="entry name" value="TMEM70"/>
    <property type="match status" value="1"/>
</dbReference>
<gene>
    <name evidence="3" type="ORF">GSLYS_00008680001</name>
</gene>
<dbReference type="GO" id="GO:0033615">
    <property type="term" value="P:mitochondrial proton-transporting ATP synthase complex assembly"/>
    <property type="evidence" value="ECO:0007669"/>
    <property type="project" value="TreeGrafter"/>
</dbReference>
<feature type="transmembrane region" description="Helical" evidence="2">
    <location>
        <begin position="105"/>
        <end position="124"/>
    </location>
</feature>
<evidence type="ECO:0000256" key="2">
    <source>
        <dbReference type="SAM" id="Phobius"/>
    </source>
</evidence>
<keyword evidence="2" id="KW-1133">Transmembrane helix</keyword>
<evidence type="ECO:0000256" key="1">
    <source>
        <dbReference type="ARBA" id="ARBA00005280"/>
    </source>
</evidence>
<dbReference type="Proteomes" id="UP001497497">
    <property type="component" value="Unassembled WGS sequence"/>
</dbReference>
<dbReference type="GO" id="GO:0031966">
    <property type="term" value="C:mitochondrial membrane"/>
    <property type="evidence" value="ECO:0007669"/>
    <property type="project" value="TreeGrafter"/>
</dbReference>
<proteinExistence type="inferred from homology"/>
<protein>
    <recommendedName>
        <fullName evidence="5">Transmembrane protein 70</fullName>
    </recommendedName>
</protein>
<keyword evidence="4" id="KW-1185">Reference proteome</keyword>
<organism evidence="3 4">
    <name type="scientific">Lymnaea stagnalis</name>
    <name type="common">Great pond snail</name>
    <name type="synonym">Helix stagnalis</name>
    <dbReference type="NCBI Taxonomy" id="6523"/>
    <lineage>
        <taxon>Eukaryota</taxon>
        <taxon>Metazoa</taxon>
        <taxon>Spiralia</taxon>
        <taxon>Lophotrochozoa</taxon>
        <taxon>Mollusca</taxon>
        <taxon>Gastropoda</taxon>
        <taxon>Heterobranchia</taxon>
        <taxon>Euthyneura</taxon>
        <taxon>Panpulmonata</taxon>
        <taxon>Hygrophila</taxon>
        <taxon>Lymnaeoidea</taxon>
        <taxon>Lymnaeidae</taxon>
        <taxon>Lymnaea</taxon>
    </lineage>
</organism>
<evidence type="ECO:0000313" key="3">
    <source>
        <dbReference type="EMBL" id="CAL1534720.1"/>
    </source>
</evidence>
<keyword evidence="2" id="KW-0812">Transmembrane</keyword>
<comment type="similarity">
    <text evidence="1">Belongs to the TMEM70 family.</text>
</comment>